<keyword evidence="2" id="KW-1185">Reference proteome</keyword>
<organism evidence="1 2">
    <name type="scientific">Hypoxylon rubiginosum</name>
    <dbReference type="NCBI Taxonomy" id="110542"/>
    <lineage>
        <taxon>Eukaryota</taxon>
        <taxon>Fungi</taxon>
        <taxon>Dikarya</taxon>
        <taxon>Ascomycota</taxon>
        <taxon>Pezizomycotina</taxon>
        <taxon>Sordariomycetes</taxon>
        <taxon>Xylariomycetidae</taxon>
        <taxon>Xylariales</taxon>
        <taxon>Hypoxylaceae</taxon>
        <taxon>Hypoxylon</taxon>
    </lineage>
</organism>
<comment type="caution">
    <text evidence="1">The sequence shown here is derived from an EMBL/GenBank/DDBJ whole genome shotgun (WGS) entry which is preliminary data.</text>
</comment>
<protein>
    <submittedName>
        <fullName evidence="1">Uncharacterized protein</fullName>
    </submittedName>
</protein>
<name>A0ACB9YUI0_9PEZI</name>
<dbReference type="Proteomes" id="UP001497700">
    <property type="component" value="Unassembled WGS sequence"/>
</dbReference>
<evidence type="ECO:0000313" key="1">
    <source>
        <dbReference type="EMBL" id="KAI4863003.1"/>
    </source>
</evidence>
<sequence>MDFLQSLIIVLSLISSSFAADICGANGISTISAYFTSRSDAPVCRTHCSEDIKCRSYAVAAGDFCYHYSKPTSELLHASSLSKLKFYDRACDDVPSTDAVSNVHTTHNPPIPRSLPVSYHEANYTYEDDPLPTIVAIGTPPLEKGLPAPTFDMDEMPCVLDPSSTSNQFNILGSNFVPLVIWADNKLLPLLAPTTEAEANDMGHPDDYLPPVFFFQKPVNAPDGVYDIVLAGSTLQYIAMTSQGDAILTSSSTGTMPVQRDGQFIATSIFGVDCIGRITVTQDGSPHTWDISEDGSSTTFTPGKASSKKTMVAYSLQQQARTKLLRRSKYTEGQAPRCPKDPPDLVAKVFPGARGLQPNGCGAHKGIDFVPDLSFKACCNEHDNCYDDCENGTFETCNKKFHECMRGPGCDYLKHWYSWLLHFACLKTADFYALAVGTKFGRDAFRSASEERCGCYCSASRGLCGRADGDYHCAAINGPKADVKNCGGCGQVCSEKAKCDSGGKCICLHDQCDDRCVDLRTHPNNCGACGYKCASGSCVEGKCQAPSDLPQDRCVPVQGFANGGFSDGSKGWQTCEKGCGVSDGGDLDLDDAHAYFAVDGTEEARIATTVRMCPEASYEMTFSMRRRAGDSTCDFKYAFGEKHTSPSHRLDFPDPGDLVKHVVGPFDVPVFNKGDEGTKPNGRYLDVNFAGVVTCANSSALVALDDFELAPAQTEWNKVGQDGL</sequence>
<proteinExistence type="predicted"/>
<dbReference type="EMBL" id="MU393513">
    <property type="protein sequence ID" value="KAI4863003.1"/>
    <property type="molecule type" value="Genomic_DNA"/>
</dbReference>
<reference evidence="1 2" key="1">
    <citation type="journal article" date="2022" name="New Phytol.">
        <title>Ecological generalism drives hyperdiversity of secondary metabolite gene clusters in xylarialean endophytes.</title>
        <authorList>
            <person name="Franco M.E.E."/>
            <person name="Wisecaver J.H."/>
            <person name="Arnold A.E."/>
            <person name="Ju Y.M."/>
            <person name="Slot J.C."/>
            <person name="Ahrendt S."/>
            <person name="Moore L.P."/>
            <person name="Eastman K.E."/>
            <person name="Scott K."/>
            <person name="Konkel Z."/>
            <person name="Mondo S.J."/>
            <person name="Kuo A."/>
            <person name="Hayes R.D."/>
            <person name="Haridas S."/>
            <person name="Andreopoulos B."/>
            <person name="Riley R."/>
            <person name="LaButti K."/>
            <person name="Pangilinan J."/>
            <person name="Lipzen A."/>
            <person name="Amirebrahimi M."/>
            <person name="Yan J."/>
            <person name="Adam C."/>
            <person name="Keymanesh K."/>
            <person name="Ng V."/>
            <person name="Louie K."/>
            <person name="Northen T."/>
            <person name="Drula E."/>
            <person name="Henrissat B."/>
            <person name="Hsieh H.M."/>
            <person name="Youens-Clark K."/>
            <person name="Lutzoni F."/>
            <person name="Miadlikowska J."/>
            <person name="Eastwood D.C."/>
            <person name="Hamelin R.C."/>
            <person name="Grigoriev I.V."/>
            <person name="U'Ren J.M."/>
        </authorList>
    </citation>
    <scope>NUCLEOTIDE SEQUENCE [LARGE SCALE GENOMIC DNA]</scope>
    <source>
        <strain evidence="1 2">CBS 119005</strain>
    </source>
</reference>
<evidence type="ECO:0000313" key="2">
    <source>
        <dbReference type="Proteomes" id="UP001497700"/>
    </source>
</evidence>
<accession>A0ACB9YUI0</accession>
<gene>
    <name evidence="1" type="ORF">F4820DRAFT_459777</name>
</gene>